<dbReference type="Gene3D" id="3.40.50.1100">
    <property type="match status" value="1"/>
</dbReference>
<name>A0A1W1DR85_9ZZZZ</name>
<reference evidence="1" key="1">
    <citation type="submission" date="2016-10" db="EMBL/GenBank/DDBJ databases">
        <authorList>
            <person name="de Groot N.N."/>
        </authorList>
    </citation>
    <scope>NUCLEOTIDE SEQUENCE</scope>
</reference>
<dbReference type="InterPro" id="IPR036052">
    <property type="entry name" value="TrpB-like_PALP_sf"/>
</dbReference>
<dbReference type="AlphaFoldDB" id="A0A1W1DR85"/>
<dbReference type="SUPFAM" id="SSF53686">
    <property type="entry name" value="Tryptophan synthase beta subunit-like PLP-dependent enzymes"/>
    <property type="match status" value="1"/>
</dbReference>
<organism evidence="1">
    <name type="scientific">hydrothermal vent metagenome</name>
    <dbReference type="NCBI Taxonomy" id="652676"/>
    <lineage>
        <taxon>unclassified sequences</taxon>
        <taxon>metagenomes</taxon>
        <taxon>ecological metagenomes</taxon>
    </lineage>
</organism>
<dbReference type="EC" id="4.3.1.19" evidence="1"/>
<evidence type="ECO:0000313" key="1">
    <source>
        <dbReference type="EMBL" id="SFV84249.1"/>
    </source>
</evidence>
<accession>A0A1W1DR85</accession>
<gene>
    <name evidence="1" type="ORF">MNB_SUP05-9-653</name>
</gene>
<protein>
    <submittedName>
        <fullName evidence="1">Threonine dehydratase biosynthetic</fullName>
        <ecNumber evidence="1">4.3.1.19</ecNumber>
    </submittedName>
</protein>
<sequence>MQSIVDLADNTRVYDVASVTPLSLAHQLSERSKNNIYLKREDELVIKSPV</sequence>
<proteinExistence type="predicted"/>
<dbReference type="EMBL" id="FPHX01000061">
    <property type="protein sequence ID" value="SFV84249.1"/>
    <property type="molecule type" value="Genomic_DNA"/>
</dbReference>
<dbReference type="GO" id="GO:0004794">
    <property type="term" value="F:threonine deaminase activity"/>
    <property type="evidence" value="ECO:0007669"/>
    <property type="project" value="UniProtKB-EC"/>
</dbReference>
<keyword evidence="1" id="KW-0456">Lyase</keyword>